<dbReference type="PANTHER" id="PTHR31672">
    <property type="entry name" value="BNACNNG10540D PROTEIN"/>
    <property type="match status" value="1"/>
</dbReference>
<name>A0A8X7VME8_BRACI</name>
<evidence type="ECO:0000313" key="2">
    <source>
        <dbReference type="EMBL" id="KAG2313961.1"/>
    </source>
</evidence>
<accession>A0A8X7VME8</accession>
<comment type="caution">
    <text evidence="2">The sequence shown here is derived from an EMBL/GenBank/DDBJ whole genome shotgun (WGS) entry which is preliminary data.</text>
</comment>
<dbReference type="InterPro" id="IPR006527">
    <property type="entry name" value="F-box-assoc_dom_typ1"/>
</dbReference>
<evidence type="ECO:0000313" key="3">
    <source>
        <dbReference type="Proteomes" id="UP000886595"/>
    </source>
</evidence>
<dbReference type="NCBIfam" id="TIGR01640">
    <property type="entry name" value="F_box_assoc_1"/>
    <property type="match status" value="1"/>
</dbReference>
<reference evidence="2 3" key="1">
    <citation type="submission" date="2020-02" db="EMBL/GenBank/DDBJ databases">
        <authorList>
            <person name="Ma Q."/>
            <person name="Huang Y."/>
            <person name="Song X."/>
            <person name="Pei D."/>
        </authorList>
    </citation>
    <scope>NUCLEOTIDE SEQUENCE [LARGE SCALE GENOMIC DNA]</scope>
    <source>
        <strain evidence="2">Sxm20200214</strain>
        <tissue evidence="2">Leaf</tissue>
    </source>
</reference>
<dbReference type="Pfam" id="PF07734">
    <property type="entry name" value="FBA_1"/>
    <property type="match status" value="1"/>
</dbReference>
<protein>
    <recommendedName>
        <fullName evidence="1">F-box associated beta-propeller type 1 domain-containing protein</fullName>
    </recommendedName>
</protein>
<dbReference type="InterPro" id="IPR017451">
    <property type="entry name" value="F-box-assoc_interact_dom"/>
</dbReference>
<dbReference type="InterPro" id="IPR050796">
    <property type="entry name" value="SCF_F-box_component"/>
</dbReference>
<dbReference type="SUPFAM" id="SSF81383">
    <property type="entry name" value="F-box domain"/>
    <property type="match status" value="1"/>
</dbReference>
<dbReference type="EMBL" id="JAAMPC010000004">
    <property type="protein sequence ID" value="KAG2313961.1"/>
    <property type="molecule type" value="Genomic_DNA"/>
</dbReference>
<gene>
    <name evidence="2" type="ORF">Bca52824_017083</name>
</gene>
<keyword evidence="3" id="KW-1185">Reference proteome</keyword>
<dbReference type="InterPro" id="IPR036047">
    <property type="entry name" value="F-box-like_dom_sf"/>
</dbReference>
<sequence length="266" mass="30872">MMTIANLPNGLESEILARVPAKSLQALKTTWKRWYALFRVPKFVEKNKKMSGEAARESMLLSNREVYSIAGDLHNIEPSHLLSSPDSLVVWNPCTGQRKMIKPRTRYQSTDTFALGYSSRCRSYKILRCDHHQNEEKVWTVETEMYDLCSDSWRVLDSCALDYGMYCSGVSLRGDTYFVAGDKDSGFFLMKFDFTEERFVRLPLPFQSFNPEDTAVLSVVRDEKLSVCHQDILAWSNVMRIWVSNKVDEEGKELTWRKDFVFQKII</sequence>
<feature type="domain" description="F-box associated beta-propeller type 1" evidence="1">
    <location>
        <begin position="86"/>
        <end position="260"/>
    </location>
</feature>
<dbReference type="InterPro" id="IPR011043">
    <property type="entry name" value="Gal_Oxase/kelch_b-propeller"/>
</dbReference>
<dbReference type="PANTHER" id="PTHR31672:SF13">
    <property type="entry name" value="F-BOX PROTEIN CPR30-LIKE"/>
    <property type="match status" value="1"/>
</dbReference>
<dbReference type="Proteomes" id="UP000886595">
    <property type="component" value="Unassembled WGS sequence"/>
</dbReference>
<organism evidence="2 3">
    <name type="scientific">Brassica carinata</name>
    <name type="common">Ethiopian mustard</name>
    <name type="synonym">Abyssinian cabbage</name>
    <dbReference type="NCBI Taxonomy" id="52824"/>
    <lineage>
        <taxon>Eukaryota</taxon>
        <taxon>Viridiplantae</taxon>
        <taxon>Streptophyta</taxon>
        <taxon>Embryophyta</taxon>
        <taxon>Tracheophyta</taxon>
        <taxon>Spermatophyta</taxon>
        <taxon>Magnoliopsida</taxon>
        <taxon>eudicotyledons</taxon>
        <taxon>Gunneridae</taxon>
        <taxon>Pentapetalae</taxon>
        <taxon>rosids</taxon>
        <taxon>malvids</taxon>
        <taxon>Brassicales</taxon>
        <taxon>Brassicaceae</taxon>
        <taxon>Brassiceae</taxon>
        <taxon>Brassica</taxon>
    </lineage>
</organism>
<proteinExistence type="predicted"/>
<evidence type="ECO:0000259" key="1">
    <source>
        <dbReference type="Pfam" id="PF07734"/>
    </source>
</evidence>
<dbReference type="SUPFAM" id="SSF50965">
    <property type="entry name" value="Galactose oxidase, central domain"/>
    <property type="match status" value="1"/>
</dbReference>
<dbReference type="OrthoDB" id="1867629at2759"/>
<dbReference type="AlphaFoldDB" id="A0A8X7VME8"/>